<dbReference type="SMART" id="SM00421">
    <property type="entry name" value="HTH_LUXR"/>
    <property type="match status" value="1"/>
</dbReference>
<evidence type="ECO:0000259" key="3">
    <source>
        <dbReference type="PROSITE" id="PS50043"/>
    </source>
</evidence>
<dbReference type="Pfam" id="PF13191">
    <property type="entry name" value="AAA_16"/>
    <property type="match status" value="1"/>
</dbReference>
<keyword evidence="5" id="KW-1185">Reference proteome</keyword>
<dbReference type="AlphaFoldDB" id="A0A917TU99"/>
<dbReference type="InterPro" id="IPR041664">
    <property type="entry name" value="AAA_16"/>
</dbReference>
<dbReference type="GO" id="GO:0005737">
    <property type="term" value="C:cytoplasm"/>
    <property type="evidence" value="ECO:0007669"/>
    <property type="project" value="TreeGrafter"/>
</dbReference>
<dbReference type="InterPro" id="IPR016032">
    <property type="entry name" value="Sig_transdc_resp-reg_C-effctor"/>
</dbReference>
<evidence type="ECO:0000256" key="2">
    <source>
        <dbReference type="ARBA" id="ARBA00022840"/>
    </source>
</evidence>
<dbReference type="EMBL" id="BMPI01000020">
    <property type="protein sequence ID" value="GGM37716.1"/>
    <property type="molecule type" value="Genomic_DNA"/>
</dbReference>
<organism evidence="4 5">
    <name type="scientific">Dactylosporangium sucinum</name>
    <dbReference type="NCBI Taxonomy" id="1424081"/>
    <lineage>
        <taxon>Bacteria</taxon>
        <taxon>Bacillati</taxon>
        <taxon>Actinomycetota</taxon>
        <taxon>Actinomycetes</taxon>
        <taxon>Micromonosporales</taxon>
        <taxon>Micromonosporaceae</taxon>
        <taxon>Dactylosporangium</taxon>
    </lineage>
</organism>
<dbReference type="InterPro" id="IPR036388">
    <property type="entry name" value="WH-like_DNA-bd_sf"/>
</dbReference>
<dbReference type="CDD" id="cd06170">
    <property type="entry name" value="LuxR_C_like"/>
    <property type="match status" value="1"/>
</dbReference>
<evidence type="ECO:0000313" key="4">
    <source>
        <dbReference type="EMBL" id="GGM37716.1"/>
    </source>
</evidence>
<dbReference type="Gene3D" id="1.10.10.10">
    <property type="entry name" value="Winged helix-like DNA-binding domain superfamily/Winged helix DNA-binding domain"/>
    <property type="match status" value="1"/>
</dbReference>
<dbReference type="PROSITE" id="PS50043">
    <property type="entry name" value="HTH_LUXR_2"/>
    <property type="match status" value="1"/>
</dbReference>
<feature type="domain" description="HTH luxR-type" evidence="3">
    <location>
        <begin position="856"/>
        <end position="921"/>
    </location>
</feature>
<gene>
    <name evidence="4" type="ORF">GCM10007977_044010</name>
</gene>
<accession>A0A917TU99</accession>
<dbReference type="Gene3D" id="3.40.50.300">
    <property type="entry name" value="P-loop containing nucleotide triphosphate hydrolases"/>
    <property type="match status" value="1"/>
</dbReference>
<dbReference type="GO" id="GO:0005524">
    <property type="term" value="F:ATP binding"/>
    <property type="evidence" value="ECO:0007669"/>
    <property type="project" value="UniProtKB-KW"/>
</dbReference>
<dbReference type="PANTHER" id="PTHR16305:SF35">
    <property type="entry name" value="TRANSCRIPTIONAL ACTIVATOR DOMAIN"/>
    <property type="match status" value="1"/>
</dbReference>
<evidence type="ECO:0000313" key="5">
    <source>
        <dbReference type="Proteomes" id="UP000642070"/>
    </source>
</evidence>
<evidence type="ECO:0000256" key="1">
    <source>
        <dbReference type="ARBA" id="ARBA00022741"/>
    </source>
</evidence>
<reference evidence="4" key="2">
    <citation type="submission" date="2020-09" db="EMBL/GenBank/DDBJ databases">
        <authorList>
            <person name="Sun Q."/>
            <person name="Ohkuma M."/>
        </authorList>
    </citation>
    <scope>NUCLEOTIDE SEQUENCE</scope>
    <source>
        <strain evidence="4">JCM 19831</strain>
    </source>
</reference>
<dbReference type="PANTHER" id="PTHR16305">
    <property type="entry name" value="TESTICULAR SOLUBLE ADENYLYL CYCLASE"/>
    <property type="match status" value="1"/>
</dbReference>
<dbReference type="GO" id="GO:0006355">
    <property type="term" value="P:regulation of DNA-templated transcription"/>
    <property type="evidence" value="ECO:0007669"/>
    <property type="project" value="InterPro"/>
</dbReference>
<sequence length="927" mass="98560">MSDAGGDPHDWRGRSLVGRDQDVALVRSFVDAAAVRGGSLVIVGDAGVGKSVLIADAAGYAATIGAQVIWAVGIEHDANVSFSGLSQVLSPLLDGLDGLDEGHRSALRGALGLSTSTSAADRMAISNAALQLLIRAAQDGPILLVVDDMPWLDPISAQILAFLARRASGHRLGVLASARTGEPTAFDTSQLRTHELGPLSHDAASALLDSRYPALPPRPRQRLLAEAQGNPLALLELPIALASHGTAALAPVLPLTGRLQQVFAARIAAVPRSTRDALLLAVLDGTGDLAVLGEPPRAAEALAPAVHVLLVTVDVAAAVLTFRHPLIRSAIVGQATEGERRRAHQRLAEHHAENLQRRAWHLAEASTGPNETTAALLQRVAHINLFRGDAVRAISELLRAADLSPDGTDRSPRLAEAAYLGAIVTGDLRDVPALLDAARRADPEHHGSLAGAVAGAYHLLNETGDVDSAHRLLTGAINAVADSADAHNKTLIEALYTLLMVCFFAGRADLWPDFHGAVARLKPRVPRLLSILAGTFSDPARGALPVLDRLDAAIAALPRENSPARIVRTAIAGSYLDRIGHCREPLWRAVRHGREGGAITSAIEALALLGNDAYFAGRWDEVQTLTAECLELCRTHNYRLLRLPGLFLQALVAAARGDDAGRRAVQEMTRWAAPRRVGVVAWYAWHVRTLAALSQGEFDEAYRCATMVSPAGRLAAHTPNALWLIMELVEAAARTGRLADARAHVAAADAARIGDLSPRLALTAAGARAMAADDASFPPLFDRALALPGADRWPFDLARLRLAYGERLRRTRASAAARPHLRAAADLFDQLQARPWSQRAIGELRAAGAHHDHPAATPPSSALTPQQDQIARLAATGLTNKQIGERLFLSARTVGYHLHQIFPKLGVTSRAGLRDALDDRPHRGPVI</sequence>
<dbReference type="PRINTS" id="PR00038">
    <property type="entry name" value="HTHLUXR"/>
</dbReference>
<dbReference type="SUPFAM" id="SSF52540">
    <property type="entry name" value="P-loop containing nucleoside triphosphate hydrolases"/>
    <property type="match status" value="1"/>
</dbReference>
<dbReference type="RefSeq" id="WP_229835716.1">
    <property type="nucleotide sequence ID" value="NZ_BMPI01000020.1"/>
</dbReference>
<dbReference type="GO" id="GO:0004016">
    <property type="term" value="F:adenylate cyclase activity"/>
    <property type="evidence" value="ECO:0007669"/>
    <property type="project" value="TreeGrafter"/>
</dbReference>
<dbReference type="Proteomes" id="UP000642070">
    <property type="component" value="Unassembled WGS sequence"/>
</dbReference>
<comment type="caution">
    <text evidence="4">The sequence shown here is derived from an EMBL/GenBank/DDBJ whole genome shotgun (WGS) entry which is preliminary data.</text>
</comment>
<dbReference type="Pfam" id="PF00196">
    <property type="entry name" value="GerE"/>
    <property type="match status" value="1"/>
</dbReference>
<keyword evidence="2" id="KW-0067">ATP-binding</keyword>
<proteinExistence type="predicted"/>
<reference evidence="4" key="1">
    <citation type="journal article" date="2014" name="Int. J. Syst. Evol. Microbiol.">
        <title>Complete genome sequence of Corynebacterium casei LMG S-19264T (=DSM 44701T), isolated from a smear-ripened cheese.</title>
        <authorList>
            <consortium name="US DOE Joint Genome Institute (JGI-PGF)"/>
            <person name="Walter F."/>
            <person name="Albersmeier A."/>
            <person name="Kalinowski J."/>
            <person name="Ruckert C."/>
        </authorList>
    </citation>
    <scope>NUCLEOTIDE SEQUENCE</scope>
    <source>
        <strain evidence="4">JCM 19831</strain>
    </source>
</reference>
<dbReference type="GO" id="GO:0003677">
    <property type="term" value="F:DNA binding"/>
    <property type="evidence" value="ECO:0007669"/>
    <property type="project" value="InterPro"/>
</dbReference>
<dbReference type="InterPro" id="IPR027417">
    <property type="entry name" value="P-loop_NTPase"/>
</dbReference>
<protein>
    <submittedName>
        <fullName evidence="4">LuxR family transcriptional regulator</fullName>
    </submittedName>
</protein>
<name>A0A917TU99_9ACTN</name>
<keyword evidence="1" id="KW-0547">Nucleotide-binding</keyword>
<dbReference type="SUPFAM" id="SSF46894">
    <property type="entry name" value="C-terminal effector domain of the bipartite response regulators"/>
    <property type="match status" value="1"/>
</dbReference>
<dbReference type="InterPro" id="IPR000792">
    <property type="entry name" value="Tscrpt_reg_LuxR_C"/>
</dbReference>